<dbReference type="PANTHER" id="PTHR30535">
    <property type="entry name" value="VITAMIN B12-BINDING PROTEIN"/>
    <property type="match status" value="1"/>
</dbReference>
<feature type="signal peptide" evidence="1">
    <location>
        <begin position="1"/>
        <end position="35"/>
    </location>
</feature>
<dbReference type="RefSeq" id="WP_223993326.1">
    <property type="nucleotide sequence ID" value="NZ_CAJZAG010000010.1"/>
</dbReference>
<gene>
    <name evidence="3" type="primary">hmuT</name>
    <name evidence="3" type="ORF">LMG32289_05047</name>
</gene>
<keyword evidence="4" id="KW-1185">Reference proteome</keyword>
<evidence type="ECO:0000313" key="4">
    <source>
        <dbReference type="Proteomes" id="UP000706525"/>
    </source>
</evidence>
<dbReference type="CDD" id="cd01149">
    <property type="entry name" value="HutB"/>
    <property type="match status" value="1"/>
</dbReference>
<dbReference type="EMBL" id="CAJZAG010000010">
    <property type="protein sequence ID" value="CAG9182149.1"/>
    <property type="molecule type" value="Genomic_DNA"/>
</dbReference>
<protein>
    <submittedName>
        <fullName evidence="3">Hemin-binding periplasmic protein HmuT</fullName>
    </submittedName>
</protein>
<feature type="domain" description="Fe/B12 periplasmic-binding" evidence="2">
    <location>
        <begin position="40"/>
        <end position="290"/>
    </location>
</feature>
<organism evidence="3 4">
    <name type="scientific">Cupriavidus pampae</name>
    <dbReference type="NCBI Taxonomy" id="659251"/>
    <lineage>
        <taxon>Bacteria</taxon>
        <taxon>Pseudomonadati</taxon>
        <taxon>Pseudomonadota</taxon>
        <taxon>Betaproteobacteria</taxon>
        <taxon>Burkholderiales</taxon>
        <taxon>Burkholderiaceae</taxon>
        <taxon>Cupriavidus</taxon>
    </lineage>
</organism>
<evidence type="ECO:0000259" key="2">
    <source>
        <dbReference type="PROSITE" id="PS50983"/>
    </source>
</evidence>
<dbReference type="PROSITE" id="PS50983">
    <property type="entry name" value="FE_B12_PBP"/>
    <property type="match status" value="1"/>
</dbReference>
<keyword evidence="1" id="KW-0732">Signal</keyword>
<reference evidence="3 4" key="1">
    <citation type="submission" date="2021-08" db="EMBL/GenBank/DDBJ databases">
        <authorList>
            <person name="Peeters C."/>
        </authorList>
    </citation>
    <scope>NUCLEOTIDE SEQUENCE [LARGE SCALE GENOMIC DNA]</scope>
    <source>
        <strain evidence="3 4">LMG 32289</strain>
    </source>
</reference>
<dbReference type="InterPro" id="IPR002491">
    <property type="entry name" value="ABC_transptr_periplasmic_BD"/>
</dbReference>
<accession>A0ABN7Z871</accession>
<dbReference type="Proteomes" id="UP000706525">
    <property type="component" value="Unassembled WGS sequence"/>
</dbReference>
<evidence type="ECO:0000256" key="1">
    <source>
        <dbReference type="SAM" id="SignalP"/>
    </source>
</evidence>
<comment type="caution">
    <text evidence="3">The sequence shown here is derived from an EMBL/GenBank/DDBJ whole genome shotgun (WGS) entry which is preliminary data.</text>
</comment>
<dbReference type="PANTHER" id="PTHR30535:SF4">
    <property type="entry name" value="HEMIN-BINDING PERIPLASMIC PROTEIN HMUT"/>
    <property type="match status" value="1"/>
</dbReference>
<proteinExistence type="predicted"/>
<feature type="chain" id="PRO_5045634353" evidence="1">
    <location>
        <begin position="36"/>
        <end position="292"/>
    </location>
</feature>
<dbReference type="SUPFAM" id="SSF53807">
    <property type="entry name" value="Helical backbone' metal receptor"/>
    <property type="match status" value="1"/>
</dbReference>
<name>A0ABN7Z871_9BURK</name>
<sequence length="292" mass="30096">MKRAVTLRTARHALLSLLCVAGLAHVAFVIPVAQAAPPARVVGLGGAVTEIVYALDAGNSLVGADASSIYPPAALKLPKVGYYRTFSVEGVASLKPDLVLASDQSGPPQSLEQLKRLGSKVVVLPSAPTVAALDQRILGAATALERGTQGKALVDRIHAELDAIKPTVKPPRVLMVSAHTGKMQAAGEDTAGAAMLKLVGATNVLGDQTGYKPFSAEAAAALRPDVIVTTTMSIQASGSVEAFLAQPGLNATPAARNKRIVVMDDLLLLGFGPRLPEALRQLQAGFAPLAAR</sequence>
<evidence type="ECO:0000313" key="3">
    <source>
        <dbReference type="EMBL" id="CAG9182149.1"/>
    </source>
</evidence>
<dbReference type="Pfam" id="PF01497">
    <property type="entry name" value="Peripla_BP_2"/>
    <property type="match status" value="1"/>
</dbReference>
<dbReference type="Gene3D" id="3.40.50.1980">
    <property type="entry name" value="Nitrogenase molybdenum iron protein domain"/>
    <property type="match status" value="2"/>
</dbReference>
<dbReference type="InterPro" id="IPR050902">
    <property type="entry name" value="ABC_Transporter_SBP"/>
</dbReference>